<dbReference type="RefSeq" id="WP_350933709.1">
    <property type="nucleotide sequence ID" value="NZ_CP157762.1"/>
</dbReference>
<dbReference type="InterPro" id="IPR023393">
    <property type="entry name" value="START-like_dom_sf"/>
</dbReference>
<reference evidence="2" key="2">
    <citation type="submission" date="2024-06" db="EMBL/GenBank/DDBJ databases">
        <title>Micromonospora mangrovi CCTCC AA 2012012 genome sequences.</title>
        <authorList>
            <person name="Gao J."/>
        </authorList>
    </citation>
    <scope>NUCLEOTIDE SEQUENCE</scope>
    <source>
        <strain evidence="2">CCTCC AA 2012012</strain>
    </source>
</reference>
<sequence>MTRMGRLAGGGMALAVLAAGATAVRALVVPRRAGWPRAAGPDPRPGRWQVVTVAGRPEDVLPTGRWPEPLRRLDGAVELHARPAPGGRGTELAARPLRGEAALPGPAAHLVGDDLGLFLRERLRQVKQLAETGEVLRADRSPVDRPEAAG</sequence>
<dbReference type="AlphaFoldDB" id="A0AAU7MBL4"/>
<dbReference type="EMBL" id="CP159342">
    <property type="protein sequence ID" value="XCH74710.1"/>
    <property type="molecule type" value="Genomic_DNA"/>
</dbReference>
<evidence type="ECO:0000313" key="1">
    <source>
        <dbReference type="EMBL" id="XBP94011.1"/>
    </source>
</evidence>
<protein>
    <submittedName>
        <fullName evidence="1">Uncharacterized protein</fullName>
    </submittedName>
</protein>
<evidence type="ECO:0000313" key="2">
    <source>
        <dbReference type="EMBL" id="XCH74710.1"/>
    </source>
</evidence>
<name>A0AAU7MBL4_9ACTN</name>
<proteinExistence type="predicted"/>
<dbReference type="EMBL" id="CP157762">
    <property type="protein sequence ID" value="XBP94011.1"/>
    <property type="molecule type" value="Genomic_DNA"/>
</dbReference>
<accession>A0AAU7MBL4</accession>
<organism evidence="1">
    <name type="scientific">Micromonospora sp. CCTCC AA 2012012</name>
    <dbReference type="NCBI Taxonomy" id="3111921"/>
    <lineage>
        <taxon>Bacteria</taxon>
        <taxon>Bacillati</taxon>
        <taxon>Actinomycetota</taxon>
        <taxon>Actinomycetes</taxon>
        <taxon>Micromonosporales</taxon>
        <taxon>Micromonosporaceae</taxon>
        <taxon>Micromonospora</taxon>
    </lineage>
</organism>
<reference evidence="1" key="1">
    <citation type="submission" date="2024-01" db="EMBL/GenBank/DDBJ databases">
        <title>The genome sequence of Micromonospora mangrovi CCTCC AA 2012012.</title>
        <authorList>
            <person name="Gao J."/>
        </authorList>
    </citation>
    <scope>NUCLEOTIDE SEQUENCE</scope>
    <source>
        <strain evidence="1">CCTCC AA 2012012</strain>
    </source>
</reference>
<dbReference type="Gene3D" id="3.30.530.20">
    <property type="match status" value="1"/>
</dbReference>
<gene>
    <name evidence="2" type="ORF">ABUL08_00930</name>
    <name evidence="1" type="ORF">VK199_00925</name>
</gene>